<dbReference type="SMART" id="SM00823">
    <property type="entry name" value="PKS_PP"/>
    <property type="match status" value="1"/>
</dbReference>
<evidence type="ECO:0000313" key="6">
    <source>
        <dbReference type="EMBL" id="MCD5311688.1"/>
    </source>
</evidence>
<dbReference type="InterPro" id="IPR045851">
    <property type="entry name" value="AMP-bd_C_sf"/>
</dbReference>
<proteinExistence type="predicted"/>
<keyword evidence="3" id="KW-0597">Phosphoprotein</keyword>
<dbReference type="PROSITE" id="PS50075">
    <property type="entry name" value="CARRIER"/>
    <property type="match status" value="1"/>
</dbReference>
<dbReference type="InterPro" id="IPR009081">
    <property type="entry name" value="PP-bd_ACP"/>
</dbReference>
<feature type="region of interest" description="Disordered" evidence="4">
    <location>
        <begin position="518"/>
        <end position="537"/>
    </location>
</feature>
<dbReference type="InterPro" id="IPR025110">
    <property type="entry name" value="AMP-bd_C"/>
</dbReference>
<dbReference type="GO" id="GO:0043041">
    <property type="term" value="P:amino acid activation for nonribosomal peptide biosynthetic process"/>
    <property type="evidence" value="ECO:0007669"/>
    <property type="project" value="TreeGrafter"/>
</dbReference>
<organism evidence="6 7">
    <name type="scientific">Kineosporia babensis</name>
    <dbReference type="NCBI Taxonomy" id="499548"/>
    <lineage>
        <taxon>Bacteria</taxon>
        <taxon>Bacillati</taxon>
        <taxon>Actinomycetota</taxon>
        <taxon>Actinomycetes</taxon>
        <taxon>Kineosporiales</taxon>
        <taxon>Kineosporiaceae</taxon>
        <taxon>Kineosporia</taxon>
    </lineage>
</organism>
<dbReference type="Gene3D" id="3.40.50.12780">
    <property type="entry name" value="N-terminal domain of ligase-like"/>
    <property type="match status" value="1"/>
</dbReference>
<dbReference type="InterPro" id="IPR001031">
    <property type="entry name" value="Thioesterase"/>
</dbReference>
<feature type="compositionally biased region" description="Basic and acidic residues" evidence="4">
    <location>
        <begin position="855"/>
        <end position="867"/>
    </location>
</feature>
<dbReference type="Gene3D" id="1.10.1200.10">
    <property type="entry name" value="ACP-like"/>
    <property type="match status" value="1"/>
</dbReference>
<dbReference type="SUPFAM" id="SSF47336">
    <property type="entry name" value="ACP-like"/>
    <property type="match status" value="1"/>
</dbReference>
<evidence type="ECO:0000256" key="3">
    <source>
        <dbReference type="ARBA" id="ARBA00022553"/>
    </source>
</evidence>
<dbReference type="InterPro" id="IPR029058">
    <property type="entry name" value="AB_hydrolase_fold"/>
</dbReference>
<dbReference type="Proteomes" id="UP001138997">
    <property type="component" value="Unassembled WGS sequence"/>
</dbReference>
<dbReference type="Gene3D" id="3.40.50.1820">
    <property type="entry name" value="alpha/beta hydrolase"/>
    <property type="match status" value="1"/>
</dbReference>
<evidence type="ECO:0000256" key="4">
    <source>
        <dbReference type="SAM" id="MobiDB-lite"/>
    </source>
</evidence>
<accession>A0A9X1NEN1</accession>
<dbReference type="InterPro" id="IPR020845">
    <property type="entry name" value="AMP-binding_CS"/>
</dbReference>
<gene>
    <name evidence="6" type="ORF">LR394_12320</name>
</gene>
<dbReference type="Pfam" id="PF00975">
    <property type="entry name" value="Thioesterase"/>
    <property type="match status" value="1"/>
</dbReference>
<dbReference type="InterPro" id="IPR000873">
    <property type="entry name" value="AMP-dep_synth/lig_dom"/>
</dbReference>
<dbReference type="InterPro" id="IPR042099">
    <property type="entry name" value="ANL_N_sf"/>
</dbReference>
<dbReference type="GO" id="GO:0016787">
    <property type="term" value="F:hydrolase activity"/>
    <property type="evidence" value="ECO:0007669"/>
    <property type="project" value="UniProtKB-KW"/>
</dbReference>
<dbReference type="AlphaFoldDB" id="A0A9X1NEN1"/>
<evidence type="ECO:0000256" key="1">
    <source>
        <dbReference type="ARBA" id="ARBA00001957"/>
    </source>
</evidence>
<comment type="caution">
    <text evidence="6">The sequence shown here is derived from an EMBL/GenBank/DDBJ whole genome shotgun (WGS) entry which is preliminary data.</text>
</comment>
<dbReference type="InterPro" id="IPR020802">
    <property type="entry name" value="TesA-like"/>
</dbReference>
<name>A0A9X1NEN1_9ACTN</name>
<dbReference type="RefSeq" id="WP_231441131.1">
    <property type="nucleotide sequence ID" value="NZ_JAJOMB010000005.1"/>
</dbReference>
<dbReference type="Pfam" id="PF00550">
    <property type="entry name" value="PP-binding"/>
    <property type="match status" value="1"/>
</dbReference>
<dbReference type="InterPro" id="IPR036736">
    <property type="entry name" value="ACP-like_sf"/>
</dbReference>
<comment type="cofactor">
    <cofactor evidence="1">
        <name>pantetheine 4'-phosphate</name>
        <dbReference type="ChEBI" id="CHEBI:47942"/>
    </cofactor>
</comment>
<dbReference type="Pfam" id="PF13193">
    <property type="entry name" value="AMP-binding_C"/>
    <property type="match status" value="1"/>
</dbReference>
<keyword evidence="2" id="KW-0596">Phosphopantetheine</keyword>
<keyword evidence="7" id="KW-1185">Reference proteome</keyword>
<dbReference type="GO" id="GO:0005737">
    <property type="term" value="C:cytoplasm"/>
    <property type="evidence" value="ECO:0007669"/>
    <property type="project" value="TreeGrafter"/>
</dbReference>
<dbReference type="PROSITE" id="PS00455">
    <property type="entry name" value="AMP_BINDING"/>
    <property type="match status" value="1"/>
</dbReference>
<dbReference type="SUPFAM" id="SSF53474">
    <property type="entry name" value="alpha/beta-Hydrolases"/>
    <property type="match status" value="1"/>
</dbReference>
<dbReference type="SUPFAM" id="SSF56801">
    <property type="entry name" value="Acetyl-CoA synthetase-like"/>
    <property type="match status" value="1"/>
</dbReference>
<reference evidence="6" key="1">
    <citation type="submission" date="2021-11" db="EMBL/GenBank/DDBJ databases">
        <title>Streptomyces corallinus and Kineosporia corallina sp. nov., two new coral-derived marine actinobacteria.</title>
        <authorList>
            <person name="Buangrab K."/>
            <person name="Sutthacheep M."/>
            <person name="Yeemin T."/>
            <person name="Harunari E."/>
            <person name="Igarashi Y."/>
            <person name="Sripreechasak P."/>
            <person name="Kanchanasin P."/>
            <person name="Tanasupawat S."/>
            <person name="Phongsopitanun W."/>
        </authorList>
    </citation>
    <scope>NUCLEOTIDE SEQUENCE</scope>
    <source>
        <strain evidence="6">JCM 31032</strain>
    </source>
</reference>
<keyword evidence="6" id="KW-0378">Hydrolase</keyword>
<dbReference type="Gene3D" id="3.30.300.30">
    <property type="match status" value="1"/>
</dbReference>
<evidence type="ECO:0000259" key="5">
    <source>
        <dbReference type="PROSITE" id="PS50075"/>
    </source>
</evidence>
<dbReference type="PANTHER" id="PTHR45527:SF1">
    <property type="entry name" value="FATTY ACID SYNTHASE"/>
    <property type="match status" value="1"/>
</dbReference>
<dbReference type="Pfam" id="PF00501">
    <property type="entry name" value="AMP-binding"/>
    <property type="match status" value="1"/>
</dbReference>
<evidence type="ECO:0000313" key="7">
    <source>
        <dbReference type="Proteomes" id="UP001138997"/>
    </source>
</evidence>
<dbReference type="InterPro" id="IPR020806">
    <property type="entry name" value="PKS_PP-bd"/>
</dbReference>
<feature type="region of interest" description="Disordered" evidence="4">
    <location>
        <begin position="849"/>
        <end position="881"/>
    </location>
</feature>
<dbReference type="GO" id="GO:0031177">
    <property type="term" value="F:phosphopantetheine binding"/>
    <property type="evidence" value="ECO:0007669"/>
    <property type="project" value="InterPro"/>
</dbReference>
<dbReference type="EMBL" id="JAJOMB010000005">
    <property type="protein sequence ID" value="MCD5311688.1"/>
    <property type="molecule type" value="Genomic_DNA"/>
</dbReference>
<dbReference type="PANTHER" id="PTHR45527">
    <property type="entry name" value="NONRIBOSOMAL PEPTIDE SYNTHETASE"/>
    <property type="match status" value="1"/>
</dbReference>
<dbReference type="GO" id="GO:0044550">
    <property type="term" value="P:secondary metabolite biosynthetic process"/>
    <property type="evidence" value="ECO:0007669"/>
    <property type="project" value="TreeGrafter"/>
</dbReference>
<feature type="domain" description="Carrier" evidence="5">
    <location>
        <begin position="537"/>
        <end position="615"/>
    </location>
</feature>
<evidence type="ECO:0000256" key="2">
    <source>
        <dbReference type="ARBA" id="ARBA00022450"/>
    </source>
</evidence>
<protein>
    <submittedName>
        <fullName evidence="6">Alpha/beta fold hydrolase</fullName>
    </submittedName>
</protein>
<sequence>MTAPTVRTGRRADPLTHADIEAGTVARLRHVVTAQSDAVAVYDDELSLTYGEFALRVAAVRRQVFAAVHQEADAPAERPVALLYSHGAAAVAALWGIVTSGQPILVLDPRTPPARLQAFVDRVDVRLCLTDQANAATAAELVEQVLVDASAENTGTEADLDAMWATAPRPGDAAAYAFTSGSTGRPKVVVNDHRMLVRDAWANARATDCYDADDVVAHTLPMAFHAGLMATCAGILVGTTLAMYDIRARGINSLPGWIEQNQVTIVQASPAILRNLVGIAPDPQHLARLRSITIAGEAAYGPDIEAARSLLPPDCLLRNRYGSSETSLLTEYQVDCTHPPLEGLLPVGRPIPDIELRIVDAEGVPVPPGGSGTVTLSGRNLASGYLGDPEATDRAFTPDPDGLTRTYRSSDVGTVDETGALRLLGRRDHSVKIRGYLVEPGEVDAALSALDEVRESLTIGAEKSGESGGKRLVSYIVSTADRPSAAAMRQHLAGVLPSYMVPESIVFIEALPRTDRGKLDRNALPEPPEVTAGGSTEQLSEWEEVVRALWCSVLALPDISLDDDFFELGGDSLAAESLMSRMASELGVAATEAQTTVLVQAPTLREFAERVTRKVSAANQTLVPLRGSGSRPPLFLLTGGGGLGVTLVPLVRHLPEDLPVYALQAYGLEARGVPDWSVEASARRHIKTLRSIQPVGPYFIGGHSFGGVLALEVAQQLREAGQQVELLVVIDSFPPDRKSHAPLEGSTVQKLRTALGVATTGLRGTPGDDQYWRFWRQSNYLHQRYRAKPYDGETLIIVAADSEEKHERRAWAPYLTGTWRLTHVPGDHMSILRDPFAGKTSEVIWEQLEPAQQRDPAEARPRREQARPRLVRRSKAWPDQF</sequence>
<dbReference type="SMART" id="SM00824">
    <property type="entry name" value="PKS_TE"/>
    <property type="match status" value="1"/>
</dbReference>